<evidence type="ECO:0000256" key="5">
    <source>
        <dbReference type="ARBA" id="ARBA00023004"/>
    </source>
</evidence>
<evidence type="ECO:0000256" key="6">
    <source>
        <dbReference type="PROSITE-ProRule" id="PRU00433"/>
    </source>
</evidence>
<accession>A0A432V1L7</accession>
<dbReference type="Proteomes" id="UP000281647">
    <property type="component" value="Unassembled WGS sequence"/>
</dbReference>
<dbReference type="InterPro" id="IPR036909">
    <property type="entry name" value="Cyt_c-like_dom_sf"/>
</dbReference>
<reference evidence="10 11" key="1">
    <citation type="submission" date="2018-11" db="EMBL/GenBank/DDBJ databases">
        <title>Pseudaminobacter arsenicus sp. nov., an arsenic-resistant bacterium isolated from arsenic-rich aquifers.</title>
        <authorList>
            <person name="Mu Y."/>
        </authorList>
    </citation>
    <scope>NUCLEOTIDE SEQUENCE [LARGE SCALE GENOMIC DNA]</scope>
    <source>
        <strain evidence="10 11">CB3</strain>
    </source>
</reference>
<dbReference type="RefSeq" id="WP_128625313.1">
    <property type="nucleotide sequence ID" value="NZ_ML133512.1"/>
</dbReference>
<feature type="compositionally biased region" description="Low complexity" evidence="7">
    <location>
        <begin position="135"/>
        <end position="148"/>
    </location>
</feature>
<evidence type="ECO:0000256" key="2">
    <source>
        <dbReference type="ARBA" id="ARBA00022617"/>
    </source>
</evidence>
<keyword evidence="2 6" id="KW-0349">Heme</keyword>
<feature type="region of interest" description="Disordered" evidence="7">
    <location>
        <begin position="135"/>
        <end position="185"/>
    </location>
</feature>
<feature type="domain" description="Cytochrome c" evidence="9">
    <location>
        <begin position="220"/>
        <end position="308"/>
    </location>
</feature>
<evidence type="ECO:0000313" key="10">
    <source>
        <dbReference type="EMBL" id="RUM96060.1"/>
    </source>
</evidence>
<keyword evidence="8" id="KW-0732">Signal</keyword>
<feature type="compositionally biased region" description="Low complexity" evidence="7">
    <location>
        <begin position="157"/>
        <end position="179"/>
    </location>
</feature>
<sequence>MSRFPNAVLVAAAALLAAVTSVSAQDAALGEKVFARCKACHAVGEGAENRVGPHLNELFGRTAGSIEGFKYSPAMTKAGEGGLVWEDETLAEFLAKPKDLVKGTKMAFAGLKKEDEIANLTAYLKTFSANAASGAATPAAPASDAPEAPAEKKSEAAPDAPETKAAAATEAAPAEAAAEVSEEVPSHGVFHLGRPATEDEVAAWDIDIRPDGAGLPEGRGTVAQGETLFADQCASCHGDFGEAVGRWPVLAGGQGTLMNERPEKTVGSFWPYLSTVYDYIRRAMPFGNARSLSDDDVYALTAYVLYLNDIVTEEDFELSKENFTSIRLPNEDNFIDDDRLSEPHYAANIEPCMKDCKPGKAEITKHAAVLDVTPDSVDDEENTGGGID</sequence>
<keyword evidence="4" id="KW-0249">Electron transport</keyword>
<protein>
    <submittedName>
        <fullName evidence="10">C-type cytochrome</fullName>
    </submittedName>
</protein>
<dbReference type="AlphaFoldDB" id="A0A432V1L7"/>
<feature type="signal peptide" evidence="8">
    <location>
        <begin position="1"/>
        <end position="24"/>
    </location>
</feature>
<name>A0A432V1L7_9HYPH</name>
<keyword evidence="11" id="KW-1185">Reference proteome</keyword>
<evidence type="ECO:0000313" key="11">
    <source>
        <dbReference type="Proteomes" id="UP000281647"/>
    </source>
</evidence>
<dbReference type="PROSITE" id="PS51007">
    <property type="entry name" value="CYTC"/>
    <property type="match status" value="2"/>
</dbReference>
<evidence type="ECO:0000256" key="3">
    <source>
        <dbReference type="ARBA" id="ARBA00022723"/>
    </source>
</evidence>
<feature type="domain" description="Cytochrome c" evidence="9">
    <location>
        <begin position="25"/>
        <end position="128"/>
    </location>
</feature>
<comment type="caution">
    <text evidence="10">The sequence shown here is derived from an EMBL/GenBank/DDBJ whole genome shotgun (WGS) entry which is preliminary data.</text>
</comment>
<keyword evidence="1" id="KW-0813">Transport</keyword>
<dbReference type="PANTHER" id="PTHR11961">
    <property type="entry name" value="CYTOCHROME C"/>
    <property type="match status" value="1"/>
</dbReference>
<keyword evidence="5 6" id="KW-0408">Iron</keyword>
<feature type="chain" id="PRO_5019397232" evidence="8">
    <location>
        <begin position="25"/>
        <end position="388"/>
    </location>
</feature>
<dbReference type="GO" id="GO:0046872">
    <property type="term" value="F:metal ion binding"/>
    <property type="evidence" value="ECO:0007669"/>
    <property type="project" value="UniProtKB-KW"/>
</dbReference>
<evidence type="ECO:0000256" key="1">
    <source>
        <dbReference type="ARBA" id="ARBA00022448"/>
    </source>
</evidence>
<dbReference type="InterPro" id="IPR009056">
    <property type="entry name" value="Cyt_c-like_dom"/>
</dbReference>
<dbReference type="GO" id="GO:0020037">
    <property type="term" value="F:heme binding"/>
    <property type="evidence" value="ECO:0007669"/>
    <property type="project" value="InterPro"/>
</dbReference>
<keyword evidence="3 6" id="KW-0479">Metal-binding</keyword>
<dbReference type="SUPFAM" id="SSF46626">
    <property type="entry name" value="Cytochrome c"/>
    <property type="match status" value="2"/>
</dbReference>
<evidence type="ECO:0000256" key="8">
    <source>
        <dbReference type="SAM" id="SignalP"/>
    </source>
</evidence>
<dbReference type="InterPro" id="IPR002327">
    <property type="entry name" value="Cyt_c_1A/1B"/>
</dbReference>
<evidence type="ECO:0000256" key="4">
    <source>
        <dbReference type="ARBA" id="ARBA00022982"/>
    </source>
</evidence>
<dbReference type="OrthoDB" id="9779283at2"/>
<evidence type="ECO:0000256" key="7">
    <source>
        <dbReference type="SAM" id="MobiDB-lite"/>
    </source>
</evidence>
<dbReference type="GO" id="GO:0009055">
    <property type="term" value="F:electron transfer activity"/>
    <property type="evidence" value="ECO:0007669"/>
    <property type="project" value="InterPro"/>
</dbReference>
<dbReference type="PRINTS" id="PR00604">
    <property type="entry name" value="CYTCHRMECIAB"/>
</dbReference>
<dbReference type="EMBL" id="RKST01000023">
    <property type="protein sequence ID" value="RUM96060.1"/>
    <property type="molecule type" value="Genomic_DNA"/>
</dbReference>
<dbReference type="Pfam" id="PF00034">
    <property type="entry name" value="Cytochrom_C"/>
    <property type="match status" value="2"/>
</dbReference>
<proteinExistence type="predicted"/>
<gene>
    <name evidence="10" type="ORF">EET67_19585</name>
</gene>
<dbReference type="Gene3D" id="1.10.760.10">
    <property type="entry name" value="Cytochrome c-like domain"/>
    <property type="match status" value="2"/>
</dbReference>
<organism evidence="10 11">
    <name type="scientific">Borborobacter arsenicus</name>
    <dbReference type="NCBI Taxonomy" id="1851146"/>
    <lineage>
        <taxon>Bacteria</taxon>
        <taxon>Pseudomonadati</taxon>
        <taxon>Pseudomonadota</taxon>
        <taxon>Alphaproteobacteria</taxon>
        <taxon>Hyphomicrobiales</taxon>
        <taxon>Phyllobacteriaceae</taxon>
        <taxon>Borborobacter</taxon>
    </lineage>
</organism>
<evidence type="ECO:0000259" key="9">
    <source>
        <dbReference type="PROSITE" id="PS51007"/>
    </source>
</evidence>